<protein>
    <recommendedName>
        <fullName evidence="3">DUF2877 domain-containing protein</fullName>
    </recommendedName>
</protein>
<evidence type="ECO:0008006" key="3">
    <source>
        <dbReference type="Google" id="ProtNLM"/>
    </source>
</evidence>
<accession>A0ABQ1P344</accession>
<evidence type="ECO:0000313" key="1">
    <source>
        <dbReference type="EMBL" id="GGC90050.1"/>
    </source>
</evidence>
<name>A0ABQ1P344_9ENTE</name>
<keyword evidence="2" id="KW-1185">Reference proteome</keyword>
<reference evidence="2" key="1">
    <citation type="journal article" date="2019" name="Int. J. Syst. Evol. Microbiol.">
        <title>The Global Catalogue of Microorganisms (GCM) 10K type strain sequencing project: providing services to taxonomists for standard genome sequencing and annotation.</title>
        <authorList>
            <consortium name="The Broad Institute Genomics Platform"/>
            <consortium name="The Broad Institute Genome Sequencing Center for Infectious Disease"/>
            <person name="Wu L."/>
            <person name="Ma J."/>
        </authorList>
    </citation>
    <scope>NUCLEOTIDE SEQUENCE [LARGE SCALE GENOMIC DNA]</scope>
    <source>
        <strain evidence="2">CGMCC 1.15942</strain>
    </source>
</reference>
<dbReference type="Pfam" id="PF11392">
    <property type="entry name" value="AllH"/>
    <property type="match status" value="1"/>
</dbReference>
<comment type="caution">
    <text evidence="1">The sequence shown here is derived from an EMBL/GenBank/DDBJ whole genome shotgun (WGS) entry which is preliminary data.</text>
</comment>
<dbReference type="InterPro" id="IPR021530">
    <property type="entry name" value="AllH-like"/>
</dbReference>
<dbReference type="Proteomes" id="UP000630615">
    <property type="component" value="Unassembled WGS sequence"/>
</dbReference>
<sequence length="298" mass="33755">MRTYKTLSGSQNFLLELQENRWAGEVHSTFDRTINIIDDSGTLYTIATAELDDAPNTIRVANFFKDRLQVPLNTRVFVQQGQLVIEGVAAIALDDAKKWQYPEIIFPSQETYQQITSRIRIVNRWLEQIESKGGYILNSAQATAYEKMMHTMLWKETGHLLNYLKEKQLFQAMKQVNRVVGLGPGLTPSGDDFLVGLALIFTTTDYPYHSLKQWLFNCRQELKKRTNEISFSTLDWAIKGAARERLGAFLNELFYGDDEGELKEKMFAVLAIGSTSGGDILSGMLAGIEFTLAEGREC</sequence>
<proteinExistence type="predicted"/>
<organism evidence="1 2">
    <name type="scientific">Enterococcus wangshanyuanii</name>
    <dbReference type="NCBI Taxonomy" id="2005703"/>
    <lineage>
        <taxon>Bacteria</taxon>
        <taxon>Bacillati</taxon>
        <taxon>Bacillota</taxon>
        <taxon>Bacilli</taxon>
        <taxon>Lactobacillales</taxon>
        <taxon>Enterococcaceae</taxon>
        <taxon>Enterococcus</taxon>
    </lineage>
</organism>
<dbReference type="EMBL" id="BMKI01000003">
    <property type="protein sequence ID" value="GGC90050.1"/>
    <property type="molecule type" value="Genomic_DNA"/>
</dbReference>
<dbReference type="RefSeq" id="WP_088271027.1">
    <property type="nucleotide sequence ID" value="NZ_BMKI01000003.1"/>
</dbReference>
<gene>
    <name evidence="1" type="ORF">GCM10011573_19560</name>
</gene>
<evidence type="ECO:0000313" key="2">
    <source>
        <dbReference type="Proteomes" id="UP000630615"/>
    </source>
</evidence>